<organism evidence="1 2">
    <name type="scientific">Alternaria panax</name>
    <dbReference type="NCBI Taxonomy" id="48097"/>
    <lineage>
        <taxon>Eukaryota</taxon>
        <taxon>Fungi</taxon>
        <taxon>Dikarya</taxon>
        <taxon>Ascomycota</taxon>
        <taxon>Pezizomycotina</taxon>
        <taxon>Dothideomycetes</taxon>
        <taxon>Pleosporomycetidae</taxon>
        <taxon>Pleosporales</taxon>
        <taxon>Pleosporineae</taxon>
        <taxon>Pleosporaceae</taxon>
        <taxon>Alternaria</taxon>
        <taxon>Alternaria sect. Panax</taxon>
    </lineage>
</organism>
<dbReference type="PANTHER" id="PTHR36681:SF3">
    <property type="entry name" value="NUCLEAR GTPASE, GERMINAL CENTER-ASSOCIATED, TANDEM DUPLICATE 3"/>
    <property type="match status" value="1"/>
</dbReference>
<evidence type="ECO:0000313" key="1">
    <source>
        <dbReference type="EMBL" id="KAG9189641.1"/>
    </source>
</evidence>
<dbReference type="EMBL" id="JAANER010000005">
    <property type="protein sequence ID" value="KAG9189641.1"/>
    <property type="molecule type" value="Genomic_DNA"/>
</dbReference>
<reference evidence="1" key="1">
    <citation type="submission" date="2021-07" db="EMBL/GenBank/DDBJ databases">
        <title>Genome Resource of American Ginseng Black Spot Pathogen Alternaria panax.</title>
        <authorList>
            <person name="Qiu C."/>
            <person name="Wang W."/>
            <person name="Liu Z."/>
        </authorList>
    </citation>
    <scope>NUCLEOTIDE SEQUENCE</scope>
    <source>
        <strain evidence="1">BNCC115425</strain>
    </source>
</reference>
<keyword evidence="2" id="KW-1185">Reference proteome</keyword>
<name>A0AAD4I9E3_9PLEO</name>
<sequence>MVSEPLFDYKEFQAQAHRFKPVPKYDAAAETKTPHAWWDLDRDKIHADFKEISERIASCTERKMGLDRELEHVAKTATKISSILSLGPEARFSLLGCKEAMEDQDMNSKSIAMFSRNTPKELLEVIRSFLSNVDDQVCLWPIVDCVTIRLNHPLLQNGLEIIDLPGSGDINMSRARHADEIKDTVDVEIILGDTVRIGTDEMVISTARAGVLNHGASKVKVVATKIDSISDDQLAQYSGPVYDDINIRMQKADEDGASAEDEDDDTKMLQINRYKLYLQRFRKAYMIKERAKSISKILGSTLQELTYDGTVDMFHTSTADYMIWIKTGKITFDRQPALSPEDTGVPAIRRFLFNLPASQNLRDYTYHISTTVPAFVEKLKRVVTQSDRDAGFKTIADEIDDLSGRWLGDLAKMLHWTCATYSKVSVEKLEKDNNAYKEALRKRVQKRWLELKPAAFNRIVKSRGNVPKGTSKAKGLEDTVNWNVELAAILKSGFQKWYAVHSEQLRKLRDALPLNMDVLFHKTVALMNNSAANLITVEKAKAKFAPMQHGMKSKVLAMMDEMIIEEKRLLHRATLEDERENNMISAITDEIYDDVLAATPELKCTVKGKKRYVMGVLRFKKQRLEEHFLTAESHFVDRVIAIFKKQLDEKMTGLIDKYFERLNAMFDEFSKYLRDHAPVDYLINPLGEHVRVQLEKHIVFIEGRAESLQEHLLKAGEDEGDSTDSVEHFDDSGDEVHDLKYFLEKVSKQKRKATETSKRMVKRIKHEYD</sequence>
<proteinExistence type="predicted"/>
<protein>
    <submittedName>
        <fullName evidence="1">Uncharacterized protein</fullName>
    </submittedName>
</protein>
<dbReference type="AlphaFoldDB" id="A0AAD4I9E3"/>
<dbReference type="Proteomes" id="UP001199106">
    <property type="component" value="Unassembled WGS sequence"/>
</dbReference>
<gene>
    <name evidence="1" type="ORF">G6011_06509</name>
</gene>
<comment type="caution">
    <text evidence="1">The sequence shown here is derived from an EMBL/GenBank/DDBJ whole genome shotgun (WGS) entry which is preliminary data.</text>
</comment>
<dbReference type="InterPro" id="IPR027417">
    <property type="entry name" value="P-loop_NTPase"/>
</dbReference>
<evidence type="ECO:0000313" key="2">
    <source>
        <dbReference type="Proteomes" id="UP001199106"/>
    </source>
</evidence>
<dbReference type="Gene3D" id="3.40.50.300">
    <property type="entry name" value="P-loop containing nucleotide triphosphate hydrolases"/>
    <property type="match status" value="1"/>
</dbReference>
<dbReference type="PANTHER" id="PTHR36681">
    <property type="entry name" value="NUCLEAR GTPASE, GERMINAL CENTER-ASSOCIATED, TANDEM DUPLICATE 3"/>
    <property type="match status" value="1"/>
</dbReference>
<accession>A0AAD4I9E3</accession>